<dbReference type="Pfam" id="PF00800">
    <property type="entry name" value="PDT"/>
    <property type="match status" value="1"/>
</dbReference>
<evidence type="ECO:0000256" key="9">
    <source>
        <dbReference type="ARBA" id="ARBA00022490"/>
    </source>
</evidence>
<evidence type="ECO:0000256" key="10">
    <source>
        <dbReference type="ARBA" id="ARBA00022605"/>
    </source>
</evidence>
<sequence>MTTEMTRDEIRTAISEIDQQLIDAIARRSDLVEDMLKAKAKTGSPVRDREREREVLRSAVQQGAERGLSSELVETVFHALFESSIRRQRENFDSLRNDELNEASVAYLGGPGSYSHIAAQKVFQRRNATVIPSPKRDFVSIFRAVENAEVDYGVIPIENTTTGSINEVYDILINSHTQIIGEFLLRVDHCLVGRASGQGRVRRVFGHPQALAQCRRYIASHPELETHMAASTTRALERLLEDDDTAVAVAGEDAARLFGMDILERNVGDHEQNITRFIVIGRKSKLPTREVECKTSMMFTTRDTPGSLVDALLGFRDNGINLVKLESRPIAGNPWEEMFIMDVEGHLEDRKIKDSMAVLEEHTREIKLLGCYAMDAIDKVTSAE</sequence>
<keyword evidence="13" id="KW-0413">Isomerase</keyword>
<dbReference type="Gene3D" id="3.30.70.260">
    <property type="match status" value="1"/>
</dbReference>
<feature type="domain" description="ACT" evidence="23">
    <location>
        <begin position="296"/>
        <end position="373"/>
    </location>
</feature>
<dbReference type="UniPathway" id="UPA00121">
    <property type="reaction ID" value="UER00345"/>
</dbReference>
<evidence type="ECO:0000259" key="21">
    <source>
        <dbReference type="PROSITE" id="PS51168"/>
    </source>
</evidence>
<evidence type="ECO:0000256" key="1">
    <source>
        <dbReference type="ARBA" id="ARBA00000824"/>
    </source>
</evidence>
<dbReference type="Gene3D" id="3.40.190.10">
    <property type="entry name" value="Periplasmic binding protein-like II"/>
    <property type="match status" value="2"/>
</dbReference>
<keyword evidence="15" id="KW-0511">Multifunctional enzyme</keyword>
<dbReference type="CDD" id="cd13631">
    <property type="entry name" value="PBP2_Ct-PDT_like"/>
    <property type="match status" value="1"/>
</dbReference>
<dbReference type="Gene3D" id="1.20.59.10">
    <property type="entry name" value="Chorismate mutase"/>
    <property type="match status" value="1"/>
</dbReference>
<dbReference type="EC" id="5.4.99.5" evidence="6"/>
<dbReference type="AlphaFoldDB" id="A0A495DL32"/>
<dbReference type="UniPathway" id="UPA00120">
    <property type="reaction ID" value="UER00203"/>
</dbReference>
<evidence type="ECO:0000256" key="19">
    <source>
        <dbReference type="PIRSR" id="PIRSR001500-1"/>
    </source>
</evidence>
<evidence type="ECO:0000256" key="15">
    <source>
        <dbReference type="ARBA" id="ARBA00023268"/>
    </source>
</evidence>
<comment type="function">
    <text evidence="2">Catalyzes the Claisen rearrangement of chorismate to prephenate and the decarboxylation/dehydration of prephenate to phenylpyruvate.</text>
</comment>
<feature type="binding site" evidence="19">
    <location>
        <position position="28"/>
    </location>
    <ligand>
        <name>substrate</name>
    </ligand>
</feature>
<dbReference type="PROSITE" id="PS51671">
    <property type="entry name" value="ACT"/>
    <property type="match status" value="1"/>
</dbReference>
<evidence type="ECO:0000256" key="3">
    <source>
        <dbReference type="ARBA" id="ARBA00004496"/>
    </source>
</evidence>
<evidence type="ECO:0000313" key="24">
    <source>
        <dbReference type="EMBL" id="RKR03017.1"/>
    </source>
</evidence>
<dbReference type="GO" id="GO:0009094">
    <property type="term" value="P:L-phenylalanine biosynthetic process"/>
    <property type="evidence" value="ECO:0007669"/>
    <property type="project" value="UniProtKB-UniPathway"/>
</dbReference>
<evidence type="ECO:0000256" key="8">
    <source>
        <dbReference type="ARBA" id="ARBA00014401"/>
    </source>
</evidence>
<dbReference type="GO" id="GO:0005737">
    <property type="term" value="C:cytoplasm"/>
    <property type="evidence" value="ECO:0007669"/>
    <property type="project" value="UniProtKB-SubCell"/>
</dbReference>
<dbReference type="PROSITE" id="PS51171">
    <property type="entry name" value="PREPHENATE_DEHYDR_3"/>
    <property type="match status" value="1"/>
</dbReference>
<proteinExistence type="predicted"/>
<evidence type="ECO:0000256" key="17">
    <source>
        <dbReference type="ARBA" id="ARBA00031520"/>
    </source>
</evidence>
<comment type="caution">
    <text evidence="24">The sequence shown here is derived from an EMBL/GenBank/DDBJ whole genome shotgun (WGS) entry which is preliminary data.</text>
</comment>
<comment type="catalytic activity">
    <reaction evidence="18">
        <text>prephenate + H(+) = 3-phenylpyruvate + CO2 + H2O</text>
        <dbReference type="Rhea" id="RHEA:21648"/>
        <dbReference type="ChEBI" id="CHEBI:15377"/>
        <dbReference type="ChEBI" id="CHEBI:15378"/>
        <dbReference type="ChEBI" id="CHEBI:16526"/>
        <dbReference type="ChEBI" id="CHEBI:18005"/>
        <dbReference type="ChEBI" id="CHEBI:29934"/>
        <dbReference type="EC" id="4.2.1.51"/>
    </reaction>
</comment>
<evidence type="ECO:0000259" key="23">
    <source>
        <dbReference type="PROSITE" id="PS51671"/>
    </source>
</evidence>
<dbReference type="SUPFAM" id="SSF53850">
    <property type="entry name" value="Periplasmic binding protein-like II"/>
    <property type="match status" value="1"/>
</dbReference>
<dbReference type="Pfam" id="PF01817">
    <property type="entry name" value="CM_2"/>
    <property type="match status" value="1"/>
</dbReference>
<comment type="pathway">
    <text evidence="5">Metabolic intermediate biosynthesis; prephenate biosynthesis; prephenate from chorismate: step 1/1.</text>
</comment>
<keyword evidence="12" id="KW-0584">Phenylalanine biosynthesis</keyword>
<evidence type="ECO:0000256" key="18">
    <source>
        <dbReference type="ARBA" id="ARBA00047848"/>
    </source>
</evidence>
<comment type="catalytic activity">
    <reaction evidence="1">
        <text>chorismate = prephenate</text>
        <dbReference type="Rhea" id="RHEA:13897"/>
        <dbReference type="ChEBI" id="CHEBI:29748"/>
        <dbReference type="ChEBI" id="CHEBI:29934"/>
        <dbReference type="EC" id="5.4.99.5"/>
    </reaction>
</comment>
<feature type="domain" description="Prephenate dehydratase" evidence="22">
    <location>
        <begin position="104"/>
        <end position="282"/>
    </location>
</feature>
<dbReference type="EC" id="4.2.1.51" evidence="7"/>
<evidence type="ECO:0000256" key="14">
    <source>
        <dbReference type="ARBA" id="ARBA00023239"/>
    </source>
</evidence>
<keyword evidence="10" id="KW-0028">Amino-acid biosynthesis</keyword>
<dbReference type="GO" id="GO:0004106">
    <property type="term" value="F:chorismate mutase activity"/>
    <property type="evidence" value="ECO:0007669"/>
    <property type="project" value="UniProtKB-EC"/>
</dbReference>
<evidence type="ECO:0000256" key="12">
    <source>
        <dbReference type="ARBA" id="ARBA00023222"/>
    </source>
</evidence>
<dbReference type="PANTHER" id="PTHR21022:SF19">
    <property type="entry name" value="PREPHENATE DEHYDRATASE-RELATED"/>
    <property type="match status" value="1"/>
</dbReference>
<evidence type="ECO:0000256" key="5">
    <source>
        <dbReference type="ARBA" id="ARBA00004817"/>
    </source>
</evidence>
<feature type="domain" description="Chorismate mutase" evidence="21">
    <location>
        <begin position="1"/>
        <end position="92"/>
    </location>
</feature>
<dbReference type="CDD" id="cd04905">
    <property type="entry name" value="ACT_CM-PDT"/>
    <property type="match status" value="1"/>
</dbReference>
<evidence type="ECO:0000256" key="7">
    <source>
        <dbReference type="ARBA" id="ARBA00013147"/>
    </source>
</evidence>
<dbReference type="SUPFAM" id="SSF55021">
    <property type="entry name" value="ACT-like"/>
    <property type="match status" value="1"/>
</dbReference>
<dbReference type="PROSITE" id="PS51168">
    <property type="entry name" value="CHORISMATE_MUT_2"/>
    <property type="match status" value="1"/>
</dbReference>
<dbReference type="InterPro" id="IPR036979">
    <property type="entry name" value="CM_dom_sf"/>
</dbReference>
<comment type="pathway">
    <text evidence="4">Amino-acid biosynthesis; L-phenylalanine biosynthesis; phenylpyruvate from prephenate: step 1/1.</text>
</comment>
<feature type="binding site" evidence="19">
    <location>
        <position position="52"/>
    </location>
    <ligand>
        <name>substrate</name>
    </ligand>
</feature>
<dbReference type="InterPro" id="IPR002701">
    <property type="entry name" value="CM_II_prokaryot"/>
</dbReference>
<reference evidence="24 25" key="1">
    <citation type="submission" date="2018-10" db="EMBL/GenBank/DDBJ databases">
        <title>Genomic Encyclopedia of Type Strains, Phase IV (KMG-IV): sequencing the most valuable type-strain genomes for metagenomic binning, comparative biology and taxonomic classification.</title>
        <authorList>
            <person name="Goeker M."/>
        </authorList>
    </citation>
    <scope>NUCLEOTIDE SEQUENCE [LARGE SCALE GENOMIC DNA]</scope>
    <source>
        <strain evidence="24 25">DSM 4734</strain>
    </source>
</reference>
<dbReference type="RefSeq" id="WP_170150336.1">
    <property type="nucleotide sequence ID" value="NZ_RBIM01000002.1"/>
</dbReference>
<feature type="binding site" evidence="19">
    <location>
        <position position="84"/>
    </location>
    <ligand>
        <name>substrate</name>
    </ligand>
</feature>
<dbReference type="InterPro" id="IPR036263">
    <property type="entry name" value="Chorismate_II_sf"/>
</dbReference>
<dbReference type="PANTHER" id="PTHR21022">
    <property type="entry name" value="PREPHENATE DEHYDRATASE P PROTEIN"/>
    <property type="match status" value="1"/>
</dbReference>
<dbReference type="GO" id="GO:0046417">
    <property type="term" value="P:chorismate metabolic process"/>
    <property type="evidence" value="ECO:0007669"/>
    <property type="project" value="InterPro"/>
</dbReference>
<evidence type="ECO:0000256" key="6">
    <source>
        <dbReference type="ARBA" id="ARBA00012404"/>
    </source>
</evidence>
<dbReference type="InterPro" id="IPR018528">
    <property type="entry name" value="Preph_deHydtase_CS"/>
</dbReference>
<keyword evidence="9" id="KW-0963">Cytoplasm</keyword>
<feature type="binding site" evidence="19">
    <location>
        <position position="39"/>
    </location>
    <ligand>
        <name>substrate</name>
    </ligand>
</feature>
<dbReference type="SMART" id="SM00830">
    <property type="entry name" value="CM_2"/>
    <property type="match status" value="1"/>
</dbReference>
<dbReference type="EMBL" id="RBIM01000002">
    <property type="protein sequence ID" value="RKR03017.1"/>
    <property type="molecule type" value="Genomic_DNA"/>
</dbReference>
<organism evidence="24 25">
    <name type="scientific">Maricaulis maris</name>
    <dbReference type="NCBI Taxonomy" id="74318"/>
    <lineage>
        <taxon>Bacteria</taxon>
        <taxon>Pseudomonadati</taxon>
        <taxon>Pseudomonadota</taxon>
        <taxon>Alphaproteobacteria</taxon>
        <taxon>Maricaulales</taxon>
        <taxon>Maricaulaceae</taxon>
        <taxon>Maricaulis</taxon>
    </lineage>
</organism>
<dbReference type="SUPFAM" id="SSF48600">
    <property type="entry name" value="Chorismate mutase II"/>
    <property type="match status" value="1"/>
</dbReference>
<dbReference type="NCBIfam" id="NF008865">
    <property type="entry name" value="PRK11898.1"/>
    <property type="match status" value="1"/>
</dbReference>
<feature type="binding site" evidence="19">
    <location>
        <position position="11"/>
    </location>
    <ligand>
        <name>substrate</name>
    </ligand>
</feature>
<dbReference type="GO" id="GO:0004664">
    <property type="term" value="F:prephenate dehydratase activity"/>
    <property type="evidence" value="ECO:0007669"/>
    <property type="project" value="UniProtKB-EC"/>
</dbReference>
<name>A0A495DL32_9PROT</name>
<evidence type="ECO:0000256" key="20">
    <source>
        <dbReference type="PIRSR" id="PIRSR001500-2"/>
    </source>
</evidence>
<dbReference type="InterPro" id="IPR045865">
    <property type="entry name" value="ACT-like_dom_sf"/>
</dbReference>
<feature type="binding site" evidence="19">
    <location>
        <position position="88"/>
    </location>
    <ligand>
        <name>substrate</name>
    </ligand>
</feature>
<evidence type="ECO:0000259" key="22">
    <source>
        <dbReference type="PROSITE" id="PS51171"/>
    </source>
</evidence>
<dbReference type="PROSITE" id="PS00857">
    <property type="entry name" value="PREPHENATE_DEHYDR_1"/>
    <property type="match status" value="1"/>
</dbReference>
<dbReference type="Proteomes" id="UP000273675">
    <property type="component" value="Unassembled WGS sequence"/>
</dbReference>
<protein>
    <recommendedName>
        <fullName evidence="8">Bifunctional chorismate mutase/prephenate dehydratase</fullName>
        <ecNumber evidence="7">4.2.1.51</ecNumber>
        <ecNumber evidence="6">5.4.99.5</ecNumber>
    </recommendedName>
    <alternativeName>
        <fullName evidence="17">Chorismate mutase-prephenate dehydratase</fullName>
    </alternativeName>
    <alternativeName>
        <fullName evidence="16">p-protein</fullName>
    </alternativeName>
</protein>
<dbReference type="PIRSF" id="PIRSF001500">
    <property type="entry name" value="Chor_mut_pdt_Ppr"/>
    <property type="match status" value="1"/>
</dbReference>
<dbReference type="InterPro" id="IPR001086">
    <property type="entry name" value="Preph_deHydtase"/>
</dbReference>
<keyword evidence="14" id="KW-0456">Lyase</keyword>
<keyword evidence="11" id="KW-0057">Aromatic amino acid biosynthesis</keyword>
<feature type="binding site" evidence="19">
    <location>
        <position position="48"/>
    </location>
    <ligand>
        <name>substrate</name>
    </ligand>
</feature>
<dbReference type="InterPro" id="IPR002912">
    <property type="entry name" value="ACT_dom"/>
</dbReference>
<evidence type="ECO:0000256" key="2">
    <source>
        <dbReference type="ARBA" id="ARBA00002364"/>
    </source>
</evidence>
<gene>
    <name evidence="24" type="ORF">C7435_0964</name>
</gene>
<evidence type="ECO:0000256" key="13">
    <source>
        <dbReference type="ARBA" id="ARBA00023235"/>
    </source>
</evidence>
<accession>A0A495DL32</accession>
<feature type="site" description="Essential for prephenate dehydratase activity" evidence="20">
    <location>
        <position position="275"/>
    </location>
</feature>
<evidence type="ECO:0000256" key="16">
    <source>
        <dbReference type="ARBA" id="ARBA00031175"/>
    </source>
</evidence>
<evidence type="ECO:0000256" key="11">
    <source>
        <dbReference type="ARBA" id="ARBA00023141"/>
    </source>
</evidence>
<comment type="subcellular location">
    <subcellularLocation>
        <location evidence="3">Cytoplasm</location>
    </subcellularLocation>
</comment>
<dbReference type="InterPro" id="IPR008242">
    <property type="entry name" value="Chor_mutase/pphenate_deHydtase"/>
</dbReference>
<evidence type="ECO:0000256" key="4">
    <source>
        <dbReference type="ARBA" id="ARBA00004741"/>
    </source>
</evidence>
<evidence type="ECO:0000313" key="25">
    <source>
        <dbReference type="Proteomes" id="UP000273675"/>
    </source>
</evidence>